<dbReference type="KEGG" id="mcha:111013681"/>
<dbReference type="GO" id="GO:0005634">
    <property type="term" value="C:nucleus"/>
    <property type="evidence" value="ECO:0007669"/>
    <property type="project" value="UniProtKB-SubCell"/>
</dbReference>
<dbReference type="InterPro" id="IPR044273">
    <property type="entry name" value="PIF3-like"/>
</dbReference>
<name>A0A6J1CRM2_MOMCH</name>
<dbReference type="RefSeq" id="XP_022143876.1">
    <property type="nucleotide sequence ID" value="XM_022288184.1"/>
</dbReference>
<keyword evidence="2" id="KW-0805">Transcription regulation</keyword>
<feature type="compositionally biased region" description="Basic and acidic residues" evidence="5">
    <location>
        <begin position="102"/>
        <end position="111"/>
    </location>
</feature>
<dbReference type="InterPro" id="IPR036638">
    <property type="entry name" value="HLH_DNA-bd_sf"/>
</dbReference>
<dbReference type="GeneID" id="111013681"/>
<dbReference type="Proteomes" id="UP000504603">
    <property type="component" value="Unplaced"/>
</dbReference>
<keyword evidence="7" id="KW-1185">Reference proteome</keyword>
<accession>A0A6J1CRM2</accession>
<dbReference type="Gene3D" id="4.10.280.10">
    <property type="entry name" value="Helix-loop-helix DNA-binding domain"/>
    <property type="match status" value="1"/>
</dbReference>
<feature type="region of interest" description="Disordered" evidence="5">
    <location>
        <begin position="12"/>
        <end position="111"/>
    </location>
</feature>
<evidence type="ECO:0000256" key="5">
    <source>
        <dbReference type="SAM" id="MobiDB-lite"/>
    </source>
</evidence>
<feature type="region of interest" description="Disordered" evidence="5">
    <location>
        <begin position="288"/>
        <end position="318"/>
    </location>
</feature>
<dbReference type="Pfam" id="PF00010">
    <property type="entry name" value="HLH"/>
    <property type="match status" value="1"/>
</dbReference>
<dbReference type="PANTHER" id="PTHR46807">
    <property type="entry name" value="TRANSCRIPTION FACTOR PIF3"/>
    <property type="match status" value="1"/>
</dbReference>
<feature type="domain" description="BHLH" evidence="6">
    <location>
        <begin position="102"/>
        <end position="151"/>
    </location>
</feature>
<evidence type="ECO:0000313" key="7">
    <source>
        <dbReference type="Proteomes" id="UP000504603"/>
    </source>
</evidence>
<gene>
    <name evidence="8" type="primary">LOC111013681</name>
</gene>
<dbReference type="SMART" id="SM00353">
    <property type="entry name" value="HLH"/>
    <property type="match status" value="1"/>
</dbReference>
<dbReference type="FunFam" id="4.10.280.10:FF:000004">
    <property type="entry name" value="Basic helix-loop-helix transcription factor"/>
    <property type="match status" value="1"/>
</dbReference>
<dbReference type="PANTHER" id="PTHR46807:SF8">
    <property type="entry name" value="TRANSCRIPTION FACTOR PIF1-LIKE ISOFORM X2"/>
    <property type="match status" value="1"/>
</dbReference>
<dbReference type="GO" id="GO:0046983">
    <property type="term" value="F:protein dimerization activity"/>
    <property type="evidence" value="ECO:0007669"/>
    <property type="project" value="InterPro"/>
</dbReference>
<comment type="subcellular location">
    <subcellularLocation>
        <location evidence="1">Nucleus</location>
    </subcellularLocation>
</comment>
<evidence type="ECO:0000256" key="3">
    <source>
        <dbReference type="ARBA" id="ARBA00023163"/>
    </source>
</evidence>
<keyword evidence="4" id="KW-0539">Nucleus</keyword>
<dbReference type="InterPro" id="IPR047265">
    <property type="entry name" value="PIF1-like_bHLH"/>
</dbReference>
<dbReference type="GO" id="GO:0003700">
    <property type="term" value="F:DNA-binding transcription factor activity"/>
    <property type="evidence" value="ECO:0007669"/>
    <property type="project" value="InterPro"/>
</dbReference>
<feature type="compositionally biased region" description="Polar residues" evidence="5">
    <location>
        <begin position="288"/>
        <end position="306"/>
    </location>
</feature>
<dbReference type="PROSITE" id="PS50888">
    <property type="entry name" value="BHLH"/>
    <property type="match status" value="1"/>
</dbReference>
<reference evidence="8" key="1">
    <citation type="submission" date="2025-08" db="UniProtKB">
        <authorList>
            <consortium name="RefSeq"/>
        </authorList>
    </citation>
    <scope>IDENTIFICATION</scope>
    <source>
        <strain evidence="8">OHB3-1</strain>
    </source>
</reference>
<keyword evidence="3" id="KW-0804">Transcription</keyword>
<feature type="compositionally biased region" description="Acidic residues" evidence="5">
    <location>
        <begin position="73"/>
        <end position="85"/>
    </location>
</feature>
<organism evidence="7 8">
    <name type="scientific">Momordica charantia</name>
    <name type="common">Bitter gourd</name>
    <name type="synonym">Balsam pear</name>
    <dbReference type="NCBI Taxonomy" id="3673"/>
    <lineage>
        <taxon>Eukaryota</taxon>
        <taxon>Viridiplantae</taxon>
        <taxon>Streptophyta</taxon>
        <taxon>Embryophyta</taxon>
        <taxon>Tracheophyta</taxon>
        <taxon>Spermatophyta</taxon>
        <taxon>Magnoliopsida</taxon>
        <taxon>eudicotyledons</taxon>
        <taxon>Gunneridae</taxon>
        <taxon>Pentapetalae</taxon>
        <taxon>rosids</taxon>
        <taxon>fabids</taxon>
        <taxon>Cucurbitales</taxon>
        <taxon>Cucurbitaceae</taxon>
        <taxon>Momordiceae</taxon>
        <taxon>Momordica</taxon>
    </lineage>
</organism>
<dbReference type="OrthoDB" id="690068at2759"/>
<dbReference type="AlphaFoldDB" id="A0A6J1CRM2"/>
<dbReference type="CDD" id="cd11445">
    <property type="entry name" value="bHLH_AtPIF_like"/>
    <property type="match status" value="1"/>
</dbReference>
<evidence type="ECO:0000256" key="2">
    <source>
        <dbReference type="ARBA" id="ARBA00023015"/>
    </source>
</evidence>
<protein>
    <submittedName>
        <fullName evidence="8">Transcription factor PIF1</fullName>
    </submittedName>
</protein>
<evidence type="ECO:0000259" key="6">
    <source>
        <dbReference type="PROSITE" id="PS50888"/>
    </source>
</evidence>
<dbReference type="GO" id="GO:0010017">
    <property type="term" value="P:red or far-red light signaling pathway"/>
    <property type="evidence" value="ECO:0007669"/>
    <property type="project" value="UniProtKB-ARBA"/>
</dbReference>
<proteinExistence type="predicted"/>
<evidence type="ECO:0000313" key="8">
    <source>
        <dbReference type="RefSeq" id="XP_022143876.1"/>
    </source>
</evidence>
<evidence type="ECO:0000256" key="4">
    <source>
        <dbReference type="ARBA" id="ARBA00023242"/>
    </source>
</evidence>
<feature type="compositionally biased region" description="Low complexity" evidence="5">
    <location>
        <begin position="43"/>
        <end position="59"/>
    </location>
</feature>
<dbReference type="SUPFAM" id="SSF47459">
    <property type="entry name" value="HLH, helix-loop-helix DNA-binding domain"/>
    <property type="match status" value="1"/>
</dbReference>
<sequence length="398" mass="43882">MIASLRMNRCVPDFEMPDDYSLPPFSSFPTPRKPPLCEITVTSSPGDSSASAEPAAPKPAADDRKRKGRAPDDTECYSEDVEYESPDAKKQLRGSTSTKRSRAAEVHNLSERRRRDRINEKMKALQELIPRCNKTDKASMLDEAIEYLKALQLQVQMMSSMGCGMMPVMFPGIQQYLPPPMGMGIGMGMGMGMEMGMNRPMMPFPNLLGGPNLPMQAGAAAHLGPRFPLPAFAMPPVPGSDPSRVQPTNQANQMLNSVGTQHTIPPPVSGFSDSYQQFVSSNQMQFPATQRLQNQQPIQPDTSRPCTNRGPENFENHQSDCDRKKVELQMVMGNLLLLHETSVSHCIALRWGRIRGEDADGSNLVTWCGRLLSSSSSGGIEVFETLQLQSHYHFAPGP</sequence>
<feature type="compositionally biased region" description="Basic and acidic residues" evidence="5">
    <location>
        <begin position="60"/>
        <end position="72"/>
    </location>
</feature>
<evidence type="ECO:0000256" key="1">
    <source>
        <dbReference type="ARBA" id="ARBA00004123"/>
    </source>
</evidence>
<dbReference type="InterPro" id="IPR011598">
    <property type="entry name" value="bHLH_dom"/>
</dbReference>